<evidence type="ECO:0000313" key="2">
    <source>
        <dbReference type="EMBL" id="KNC29942.1"/>
    </source>
</evidence>
<dbReference type="Pfam" id="PF02958">
    <property type="entry name" value="EcKL"/>
    <property type="match status" value="1"/>
</dbReference>
<dbReference type="InterPro" id="IPR015897">
    <property type="entry name" value="CHK_kinase-like"/>
</dbReference>
<sequence>MKMTPEIDPGLPEWITIEYIQDKLIKRHKDDSIKVLKISGKSASGKGENYTSAILRIRVTYVSNTIVEPKTDSFVIKMTFQGEGIEGQVLGQYNVIQCEIDVYRYVMPRFDDLMKELGDDDQIFAKTLYVDDKQGAIIFDDLVARDFAVANRVARLDTKHVHLALRKLAKIHACGAVLNERDPEFFKKHVFDHGFYNRHTEGFKPMMCGIISGLSHYVNSRPDLKAKYGKKCEGLVDRIMEDTVKCFDPDDRHFMTFAHGDYWTNNMMFQYPNGIDQEPSDVCPLDLQLCVWGHPAIDLHYFFNTSLKEELRLNNQQEFIKYYYDILASTLKALKFKGRFPSLFKFNLEVQSRKFLAINASFVFQALMLNTNTEHAEFSTLVNEEEVGIKFKDSLYFDNELMQKTVELLLPIYDNLGLLDPM</sequence>
<dbReference type="PANTHER" id="PTHR11012:SF13">
    <property type="entry name" value="CHK KINASE-LIKE DOMAIN-CONTAINING PROTEIN-RELATED"/>
    <property type="match status" value="1"/>
</dbReference>
<evidence type="ECO:0000313" key="3">
    <source>
        <dbReference type="Proteomes" id="UP000037069"/>
    </source>
</evidence>
<proteinExistence type="predicted"/>
<dbReference type="OMA" id="HIMEYSE"/>
<dbReference type="Gene3D" id="3.90.1200.10">
    <property type="match status" value="1"/>
</dbReference>
<comment type="caution">
    <text evidence="2">The sequence shown here is derived from an EMBL/GenBank/DDBJ whole genome shotgun (WGS) entry which is preliminary data.</text>
</comment>
<dbReference type="Proteomes" id="UP000037069">
    <property type="component" value="Unassembled WGS sequence"/>
</dbReference>
<keyword evidence="3" id="KW-1185">Reference proteome</keyword>
<feature type="domain" description="CHK kinase-like" evidence="1">
    <location>
        <begin position="137"/>
        <end position="333"/>
    </location>
</feature>
<protein>
    <recommendedName>
        <fullName evidence="1">CHK kinase-like domain-containing protein</fullName>
    </recommendedName>
</protein>
<dbReference type="SMART" id="SM00587">
    <property type="entry name" value="CHK"/>
    <property type="match status" value="1"/>
</dbReference>
<gene>
    <name evidence="2" type="ORF">FF38_08523</name>
</gene>
<name>A0A0L0CCK4_LUCCU</name>
<dbReference type="OrthoDB" id="411145at2759"/>
<accession>A0A0L0CCK4</accession>
<dbReference type="InterPro" id="IPR011009">
    <property type="entry name" value="Kinase-like_dom_sf"/>
</dbReference>
<dbReference type="InterPro" id="IPR004119">
    <property type="entry name" value="EcKL"/>
</dbReference>
<dbReference type="EMBL" id="JRES01000608">
    <property type="protein sequence ID" value="KNC29942.1"/>
    <property type="molecule type" value="Genomic_DNA"/>
</dbReference>
<dbReference type="SUPFAM" id="SSF56112">
    <property type="entry name" value="Protein kinase-like (PK-like)"/>
    <property type="match status" value="1"/>
</dbReference>
<dbReference type="STRING" id="7375.A0A0L0CCK4"/>
<reference evidence="2 3" key="1">
    <citation type="journal article" date="2015" name="Nat. Commun.">
        <title>Lucilia cuprina genome unlocks parasitic fly biology to underpin future interventions.</title>
        <authorList>
            <person name="Anstead C.A."/>
            <person name="Korhonen P.K."/>
            <person name="Young N.D."/>
            <person name="Hall R.S."/>
            <person name="Jex A.R."/>
            <person name="Murali S.C."/>
            <person name="Hughes D.S."/>
            <person name="Lee S.F."/>
            <person name="Perry T."/>
            <person name="Stroehlein A.J."/>
            <person name="Ansell B.R."/>
            <person name="Breugelmans B."/>
            <person name="Hofmann A."/>
            <person name="Qu J."/>
            <person name="Dugan S."/>
            <person name="Lee S.L."/>
            <person name="Chao H."/>
            <person name="Dinh H."/>
            <person name="Han Y."/>
            <person name="Doddapaneni H.V."/>
            <person name="Worley K.C."/>
            <person name="Muzny D.M."/>
            <person name="Ioannidis P."/>
            <person name="Waterhouse R.M."/>
            <person name="Zdobnov E.M."/>
            <person name="James P.J."/>
            <person name="Bagnall N.H."/>
            <person name="Kotze A.C."/>
            <person name="Gibbs R.A."/>
            <person name="Richards S."/>
            <person name="Batterham P."/>
            <person name="Gasser R.B."/>
        </authorList>
    </citation>
    <scope>NUCLEOTIDE SEQUENCE [LARGE SCALE GENOMIC DNA]</scope>
    <source>
        <strain evidence="2 3">LS</strain>
        <tissue evidence="2">Full body</tissue>
    </source>
</reference>
<dbReference type="AlphaFoldDB" id="A0A0L0CCK4"/>
<organism evidence="2 3">
    <name type="scientific">Lucilia cuprina</name>
    <name type="common">Green bottle fly</name>
    <name type="synonym">Australian sheep blowfly</name>
    <dbReference type="NCBI Taxonomy" id="7375"/>
    <lineage>
        <taxon>Eukaryota</taxon>
        <taxon>Metazoa</taxon>
        <taxon>Ecdysozoa</taxon>
        <taxon>Arthropoda</taxon>
        <taxon>Hexapoda</taxon>
        <taxon>Insecta</taxon>
        <taxon>Pterygota</taxon>
        <taxon>Neoptera</taxon>
        <taxon>Endopterygota</taxon>
        <taxon>Diptera</taxon>
        <taxon>Brachycera</taxon>
        <taxon>Muscomorpha</taxon>
        <taxon>Oestroidea</taxon>
        <taxon>Calliphoridae</taxon>
        <taxon>Luciliinae</taxon>
        <taxon>Lucilia</taxon>
    </lineage>
</organism>
<evidence type="ECO:0000259" key="1">
    <source>
        <dbReference type="SMART" id="SM00587"/>
    </source>
</evidence>
<dbReference type="PANTHER" id="PTHR11012">
    <property type="entry name" value="PROTEIN KINASE-LIKE DOMAIN-CONTAINING"/>
    <property type="match status" value="1"/>
</dbReference>